<evidence type="ECO:0000256" key="13">
    <source>
        <dbReference type="ARBA" id="ARBA00022792"/>
    </source>
</evidence>
<keyword evidence="10" id="KW-0436">Ligase</keyword>
<evidence type="ECO:0000256" key="4">
    <source>
        <dbReference type="ARBA" id="ARBA00004496"/>
    </source>
</evidence>
<keyword evidence="14" id="KW-0067">ATP-binding</keyword>
<dbReference type="Gene3D" id="1.20.120.1750">
    <property type="match status" value="1"/>
</dbReference>
<dbReference type="GO" id="GO:0005759">
    <property type="term" value="C:mitochondrial matrix"/>
    <property type="evidence" value="ECO:0007669"/>
    <property type="project" value="UniProtKB-SubCell"/>
</dbReference>
<feature type="region of interest" description="Disordered" evidence="21">
    <location>
        <begin position="1282"/>
        <end position="1333"/>
    </location>
</feature>
<keyword evidence="9" id="KW-0554">One-carbon metabolism</keyword>
<evidence type="ECO:0000256" key="10">
    <source>
        <dbReference type="ARBA" id="ARBA00022598"/>
    </source>
</evidence>
<evidence type="ECO:0000256" key="2">
    <source>
        <dbReference type="ARBA" id="ARBA00004273"/>
    </source>
</evidence>
<evidence type="ECO:0000256" key="11">
    <source>
        <dbReference type="ARBA" id="ARBA00022723"/>
    </source>
</evidence>
<keyword evidence="17" id="KW-0472">Membrane</keyword>
<dbReference type="SUPFAM" id="SSF53244">
    <property type="entry name" value="MurD-like peptide ligases, peptide-binding domain"/>
    <property type="match status" value="1"/>
</dbReference>
<dbReference type="Proteomes" id="UP000281468">
    <property type="component" value="Unassembled WGS sequence"/>
</dbReference>
<evidence type="ECO:0000313" key="22">
    <source>
        <dbReference type="EMBL" id="RMY94792.1"/>
    </source>
</evidence>
<evidence type="ECO:0000256" key="18">
    <source>
        <dbReference type="ARBA" id="ARBA00030592"/>
    </source>
</evidence>
<dbReference type="GO" id="GO:0006730">
    <property type="term" value="P:one-carbon metabolic process"/>
    <property type="evidence" value="ECO:0007669"/>
    <property type="project" value="UniProtKB-KW"/>
</dbReference>
<reference evidence="22 23" key="1">
    <citation type="journal article" date="2018" name="BMC Genomics">
        <title>Genomic evidence for intraspecific hybridization in a clonal and extremely halotolerant yeast.</title>
        <authorList>
            <person name="Gostincar C."/>
            <person name="Stajich J.E."/>
            <person name="Zupancic J."/>
            <person name="Zalar P."/>
            <person name="Gunde-Cimerman N."/>
        </authorList>
    </citation>
    <scope>NUCLEOTIDE SEQUENCE [LARGE SCALE GENOMIC DNA]</scope>
    <source>
        <strain evidence="22 23">EXF-171</strain>
    </source>
</reference>
<dbReference type="InterPro" id="IPR036565">
    <property type="entry name" value="Mur-like_cat_sf"/>
</dbReference>
<dbReference type="GO" id="GO:0046872">
    <property type="term" value="F:metal ion binding"/>
    <property type="evidence" value="ECO:0007669"/>
    <property type="project" value="UniProtKB-KW"/>
</dbReference>
<dbReference type="VEuPathDB" id="FungiDB:BTJ68_03634"/>
<keyword evidence="13" id="KW-0999">Mitochondrion inner membrane</keyword>
<dbReference type="GO" id="GO:0005743">
    <property type="term" value="C:mitochondrial inner membrane"/>
    <property type="evidence" value="ECO:0007669"/>
    <property type="project" value="UniProtKB-SubCell"/>
</dbReference>
<dbReference type="GO" id="GO:0005829">
    <property type="term" value="C:cytosol"/>
    <property type="evidence" value="ECO:0007669"/>
    <property type="project" value="TreeGrafter"/>
</dbReference>
<protein>
    <recommendedName>
        <fullName evidence="7">tetrahydrofolate synthase</fullName>
        <ecNumber evidence="7">6.3.2.17</ecNumber>
    </recommendedName>
    <alternativeName>
        <fullName evidence="19">Folylpoly-gamma-glutamate synthetase</fullName>
    </alternativeName>
    <alternativeName>
        <fullName evidence="18">Tetrahydrofolylpolyglutamate synthase</fullName>
    </alternativeName>
</protein>
<dbReference type="NCBIfam" id="TIGR01499">
    <property type="entry name" value="folC"/>
    <property type="match status" value="1"/>
</dbReference>
<sequence length="1494" mass="170105">MFTSKACVAYSRCSTAQRRMYSAAKYARDYNGAVQALNSLQSNFSIVEAIRKQGPGWNKLAIPEMISWVRRIGYEPSDFDVLNPVHIAGTKGKGSTSAFVSSILAQYLPTKRSIHAERLPSSVGLYTSPHLRFVRERIKINNQPISEPLFAKCFWEVWDKLEANPSAPGEQDARNIGGKPVYFHYLTLMALHCYMQAKVGTAVIECGIGGEHDTTNILCKPSVTGVTSLGIDHQALLGDTIDSIAWHKAGIFKEDTPAYSVPQPDLALEMLHKRAKERGTELHVIPEHPALQSVSLGLQGDFQRTNASLAIAVSASHLSRLGYSGVPHPLDQTSRLPEEFIQGLEAARLGGRCDLRQDLKHRSLKWYIDGGHTLESIDMAGRWFASTGSRDTKRILIFNQQTRDASALAQRLHQTLATATGDAKPFQHAIFCTNTTYANAGYKADLVSINMSKDDVDSHRVQRELAQNYDSIDPEACVHVLGTVEEAVQRARELSGNQAADVLVTGSLHLVGGVIEVLENESEVSETHGRMGNKRIWNKGLDAIAAHEARDQNSNVFAICLGWKVFAMDSNNNRALVRQVQQTERWDCIGGVACPEVLGPDHVAWAINPNDEEESQEYYCTDCIAFIFEQAAGAEGMWQPRIGRSELDIEDFAVELNRRHPGLVLRFREHAESQGIPVDERVYCRHPGDVDSDGVRQFCNGLVGRRDRLGSTVTWVPCPRCTRMACLVCGGIGFDTETGQHTCSAQEEEVLLPYDQGYRWQRCPGCGTSTEHITGCNHMTCTFCDEQYCRVCGESHRDDPPGAGQHWNYPNPCPRYNYPVPRHPDDGDPNWPNHGHRFWALDLAGLMFRRQDIEHDDAQSRQVTTEYPNSRFSRDQSLNIFQPLEEQDTPYRAYARRVANIHHLYRDGHLGRRMRSISYSEDYQPRAYQVNDEMLPLLAAVRHVTTYRHNLAVDFENGRAFPMDVEHVIHRILFTHQVHMLRRNFRRFALYTDGIDTGHWLALRSSPEWRQILRSVLQLRLPPQADMSNPFRHRESRNWNFRNEMRQLLRDHFQIAAAETTRASMNERSGPEAIAIHALNQISWILDRDLFLTLPESFCLRYYLDKMRQAMETLPAAEIAQLERRTHEHQTVWDVVRNVTSATTVVEDLVDEVDNSDGRLRWDERLHWVRDLLSSVADERFRLSEQDDHIGQEALSRQLAEVYQLLRSIEQSLSLIAANPEAWAGVNSDPTRHGRDQNITLLLQLQEFYRDRDDDRALQPVFHYASKLLYAMLASIGLAHSGSVTPESGSEPSASPSRESEFYSDELSAAGNDRYAHRPSIDSQDMEDDPAQQTDIQRTASVLRRVHAGLEAVNTRTYLDTMAQVVLHEPTEPWRRANGRETWRDLYILFNELSQAIGIRDILPPAQSDVTRFMYRRALWRGYRRYHALFRRWEHRLVLRELFPRTRFLLENLIAPGVRPEDGGSLVPWERRQEDIYGMPLDIEGFDESMVPWR</sequence>
<dbReference type="Gene3D" id="3.90.190.20">
    <property type="entry name" value="Mur ligase, C-terminal domain"/>
    <property type="match status" value="1"/>
</dbReference>
<comment type="caution">
    <text evidence="22">The sequence shown here is derived from an EMBL/GenBank/DDBJ whole genome shotgun (WGS) entry which is preliminary data.</text>
</comment>
<keyword evidence="15" id="KW-0460">Magnesium</keyword>
<proteinExistence type="inferred from homology"/>
<evidence type="ECO:0000256" key="9">
    <source>
        <dbReference type="ARBA" id="ARBA00022563"/>
    </source>
</evidence>
<organism evidence="22 23">
    <name type="scientific">Hortaea werneckii</name>
    <name type="common">Black yeast</name>
    <name type="synonym">Cladosporium werneckii</name>
    <dbReference type="NCBI Taxonomy" id="91943"/>
    <lineage>
        <taxon>Eukaryota</taxon>
        <taxon>Fungi</taxon>
        <taxon>Dikarya</taxon>
        <taxon>Ascomycota</taxon>
        <taxon>Pezizomycotina</taxon>
        <taxon>Dothideomycetes</taxon>
        <taxon>Dothideomycetidae</taxon>
        <taxon>Mycosphaerellales</taxon>
        <taxon>Teratosphaeriaceae</taxon>
        <taxon>Hortaea</taxon>
    </lineage>
</organism>
<evidence type="ECO:0000256" key="21">
    <source>
        <dbReference type="SAM" id="MobiDB-lite"/>
    </source>
</evidence>
<evidence type="ECO:0000256" key="16">
    <source>
        <dbReference type="ARBA" id="ARBA00023128"/>
    </source>
</evidence>
<evidence type="ECO:0000256" key="14">
    <source>
        <dbReference type="ARBA" id="ARBA00022840"/>
    </source>
</evidence>
<dbReference type="GO" id="GO:0005524">
    <property type="term" value="F:ATP binding"/>
    <property type="evidence" value="ECO:0007669"/>
    <property type="project" value="UniProtKB-KW"/>
</dbReference>
<dbReference type="EMBL" id="QWIQ01000312">
    <property type="protein sequence ID" value="RMY94792.1"/>
    <property type="molecule type" value="Genomic_DNA"/>
</dbReference>
<comment type="pathway">
    <text evidence="5">Cofactor biosynthesis; tetrahydrofolylpolyglutamate biosynthesis.</text>
</comment>
<evidence type="ECO:0000256" key="7">
    <source>
        <dbReference type="ARBA" id="ARBA00013025"/>
    </source>
</evidence>
<dbReference type="PROSITE" id="PS01012">
    <property type="entry name" value="FOLYLPOLYGLU_SYNT_2"/>
    <property type="match status" value="1"/>
</dbReference>
<dbReference type="PANTHER" id="PTHR11136:SF5">
    <property type="entry name" value="FOLYLPOLYGLUTAMATE SYNTHASE, MITOCHONDRIAL"/>
    <property type="match status" value="1"/>
</dbReference>
<dbReference type="VEuPathDB" id="FungiDB:BTJ68_05581"/>
<comment type="subcellular location">
    <subcellularLocation>
        <location evidence="4">Cytoplasm</location>
    </subcellularLocation>
    <subcellularLocation>
        <location evidence="2">Mitochondrion inner membrane</location>
    </subcellularLocation>
    <subcellularLocation>
        <location evidence="3">Mitochondrion matrix</location>
    </subcellularLocation>
</comment>
<evidence type="ECO:0000256" key="17">
    <source>
        <dbReference type="ARBA" id="ARBA00023136"/>
    </source>
</evidence>
<evidence type="ECO:0000256" key="20">
    <source>
        <dbReference type="ARBA" id="ARBA00047493"/>
    </source>
</evidence>
<feature type="compositionally biased region" description="Low complexity" evidence="21">
    <location>
        <begin position="1286"/>
        <end position="1297"/>
    </location>
</feature>
<keyword evidence="16" id="KW-0496">Mitochondrion</keyword>
<dbReference type="GO" id="GO:0004326">
    <property type="term" value="F:tetrahydrofolylpolyglutamate synthase activity"/>
    <property type="evidence" value="ECO:0007669"/>
    <property type="project" value="UniProtKB-EC"/>
</dbReference>
<dbReference type="EC" id="6.3.2.17" evidence="7"/>
<evidence type="ECO:0000256" key="15">
    <source>
        <dbReference type="ARBA" id="ARBA00022842"/>
    </source>
</evidence>
<evidence type="ECO:0000256" key="1">
    <source>
        <dbReference type="ARBA" id="ARBA00001944"/>
    </source>
</evidence>
<evidence type="ECO:0000256" key="12">
    <source>
        <dbReference type="ARBA" id="ARBA00022741"/>
    </source>
</evidence>
<keyword evidence="12" id="KW-0547">Nucleotide-binding</keyword>
<keyword evidence="8" id="KW-0963">Cytoplasm</keyword>
<evidence type="ECO:0000256" key="19">
    <source>
        <dbReference type="ARBA" id="ARBA00030876"/>
    </source>
</evidence>
<dbReference type="InterPro" id="IPR036615">
    <property type="entry name" value="Mur_ligase_C_dom_sf"/>
</dbReference>
<dbReference type="Gene3D" id="3.40.1190.10">
    <property type="entry name" value="Mur-like, catalytic domain"/>
    <property type="match status" value="1"/>
</dbReference>
<name>A0A3M7G0Y4_HORWE</name>
<dbReference type="PANTHER" id="PTHR11136">
    <property type="entry name" value="FOLYLPOLYGLUTAMATE SYNTHASE-RELATED"/>
    <property type="match status" value="1"/>
</dbReference>
<dbReference type="FunFam" id="3.40.1190.10:FF:000009">
    <property type="entry name" value="Folylpolyglutamate synthase"/>
    <property type="match status" value="1"/>
</dbReference>
<dbReference type="SUPFAM" id="SSF53623">
    <property type="entry name" value="MurD-like peptide ligases, catalytic domain"/>
    <property type="match status" value="1"/>
</dbReference>
<dbReference type="SUPFAM" id="SSF57850">
    <property type="entry name" value="RING/U-box"/>
    <property type="match status" value="1"/>
</dbReference>
<evidence type="ECO:0000256" key="8">
    <source>
        <dbReference type="ARBA" id="ARBA00022490"/>
    </source>
</evidence>
<dbReference type="InterPro" id="IPR018109">
    <property type="entry name" value="Folylpolyglutamate_synth_CS"/>
</dbReference>
<comment type="catalytic activity">
    <reaction evidence="20">
        <text>(6S)-5,6,7,8-tetrahydrofolyl-(gamma-L-Glu)(n) + L-glutamate + ATP = (6S)-5,6,7,8-tetrahydrofolyl-(gamma-L-Glu)(n+1) + ADP + phosphate + H(+)</text>
        <dbReference type="Rhea" id="RHEA:10580"/>
        <dbReference type="Rhea" id="RHEA-COMP:14738"/>
        <dbReference type="Rhea" id="RHEA-COMP:14740"/>
        <dbReference type="ChEBI" id="CHEBI:15378"/>
        <dbReference type="ChEBI" id="CHEBI:29985"/>
        <dbReference type="ChEBI" id="CHEBI:30616"/>
        <dbReference type="ChEBI" id="CHEBI:43474"/>
        <dbReference type="ChEBI" id="CHEBI:141005"/>
        <dbReference type="ChEBI" id="CHEBI:456216"/>
        <dbReference type="EC" id="6.3.2.17"/>
    </reaction>
</comment>
<gene>
    <name evidence="22" type="ORF">D0862_08888</name>
</gene>
<dbReference type="InterPro" id="IPR001645">
    <property type="entry name" value="Folylpolyglutamate_synth"/>
</dbReference>
<dbReference type="CDD" id="cd20336">
    <property type="entry name" value="Rcat_RBR"/>
    <property type="match status" value="1"/>
</dbReference>
<evidence type="ECO:0000256" key="3">
    <source>
        <dbReference type="ARBA" id="ARBA00004305"/>
    </source>
</evidence>
<comment type="cofactor">
    <cofactor evidence="1">
        <name>a monovalent cation</name>
        <dbReference type="ChEBI" id="CHEBI:60242"/>
    </cofactor>
</comment>
<keyword evidence="11" id="KW-0479">Metal-binding</keyword>
<accession>A0A3M7G0Y4</accession>
<evidence type="ECO:0000313" key="23">
    <source>
        <dbReference type="Proteomes" id="UP000281468"/>
    </source>
</evidence>
<evidence type="ECO:0000256" key="5">
    <source>
        <dbReference type="ARBA" id="ARBA00005150"/>
    </source>
</evidence>
<comment type="similarity">
    <text evidence="6">Belongs to the folylpolyglutamate synthase family.</text>
</comment>
<dbReference type="UniPathway" id="UPA00850"/>
<evidence type="ECO:0000256" key="6">
    <source>
        <dbReference type="ARBA" id="ARBA00008276"/>
    </source>
</evidence>